<dbReference type="Gene3D" id="3.90.1200.10">
    <property type="match status" value="1"/>
</dbReference>
<evidence type="ECO:0000313" key="3">
    <source>
        <dbReference type="EMBL" id="TQL77900.1"/>
    </source>
</evidence>
<reference evidence="3 4" key="1">
    <citation type="submission" date="2019-06" db="EMBL/GenBank/DDBJ databases">
        <title>Sequencing the genomes of 1000 actinobacteria strains.</title>
        <authorList>
            <person name="Klenk H.-P."/>
        </authorList>
    </citation>
    <scope>NUCLEOTIDE SEQUENCE [LARGE SCALE GENOMIC DNA]</scope>
    <source>
        <strain evidence="3 4">DSM 45928</strain>
    </source>
</reference>
<protein>
    <submittedName>
        <fullName evidence="3">Homoserine kinase</fullName>
    </submittedName>
</protein>
<dbReference type="InterPro" id="IPR011009">
    <property type="entry name" value="Kinase-like_dom_sf"/>
</dbReference>
<gene>
    <name evidence="3" type="ORF">FB566_3474</name>
</gene>
<dbReference type="Gene3D" id="3.30.200.20">
    <property type="entry name" value="Phosphorylase Kinase, domain 1"/>
    <property type="match status" value="1"/>
</dbReference>
<dbReference type="SUPFAM" id="SSF56112">
    <property type="entry name" value="Protein kinase-like (PK-like)"/>
    <property type="match status" value="1"/>
</dbReference>
<dbReference type="Pfam" id="PF01636">
    <property type="entry name" value="APH"/>
    <property type="match status" value="1"/>
</dbReference>
<dbReference type="Proteomes" id="UP000317043">
    <property type="component" value="Unassembled WGS sequence"/>
</dbReference>
<keyword evidence="3" id="KW-0808">Transferase</keyword>
<proteinExistence type="inferred from homology"/>
<accession>A0A543AZG3</accession>
<dbReference type="PANTHER" id="PTHR21064">
    <property type="entry name" value="AMINOGLYCOSIDE PHOSPHOTRANSFERASE DOMAIN-CONTAINING PROTEIN-RELATED"/>
    <property type="match status" value="1"/>
</dbReference>
<comment type="caution">
    <text evidence="3">The sequence shown here is derived from an EMBL/GenBank/DDBJ whole genome shotgun (WGS) entry which is preliminary data.</text>
</comment>
<dbReference type="InParanoid" id="A0A543AZG3"/>
<dbReference type="EMBL" id="VFOW01000001">
    <property type="protein sequence ID" value="TQL77900.1"/>
    <property type="molecule type" value="Genomic_DNA"/>
</dbReference>
<dbReference type="AlphaFoldDB" id="A0A543AZG3"/>
<dbReference type="PANTHER" id="PTHR21064:SF6">
    <property type="entry name" value="AMINOGLYCOSIDE PHOSPHOTRANSFERASE DOMAIN-CONTAINING PROTEIN"/>
    <property type="match status" value="1"/>
</dbReference>
<name>A0A543AZG3_9ACTN</name>
<keyword evidence="4" id="KW-1185">Reference proteome</keyword>
<dbReference type="InterPro" id="IPR002575">
    <property type="entry name" value="Aminoglycoside_PTrfase"/>
</dbReference>
<organism evidence="3 4">
    <name type="scientific">Stackebrandtia endophytica</name>
    <dbReference type="NCBI Taxonomy" id="1496996"/>
    <lineage>
        <taxon>Bacteria</taxon>
        <taxon>Bacillati</taxon>
        <taxon>Actinomycetota</taxon>
        <taxon>Actinomycetes</taxon>
        <taxon>Glycomycetales</taxon>
        <taxon>Glycomycetaceae</taxon>
        <taxon>Stackebrandtia</taxon>
    </lineage>
</organism>
<dbReference type="GO" id="GO:0019202">
    <property type="term" value="F:amino acid kinase activity"/>
    <property type="evidence" value="ECO:0007669"/>
    <property type="project" value="TreeGrafter"/>
</dbReference>
<keyword evidence="3" id="KW-0418">Kinase</keyword>
<comment type="similarity">
    <text evidence="1">Belongs to the pseudomonas-type ThrB family.</text>
</comment>
<evidence type="ECO:0000259" key="2">
    <source>
        <dbReference type="Pfam" id="PF01636"/>
    </source>
</evidence>
<evidence type="ECO:0000256" key="1">
    <source>
        <dbReference type="ARBA" id="ARBA00038240"/>
    </source>
</evidence>
<feature type="domain" description="Aminoglycoside phosphotransferase" evidence="2">
    <location>
        <begin position="22"/>
        <end position="249"/>
    </location>
</feature>
<dbReference type="InterPro" id="IPR050249">
    <property type="entry name" value="Pseudomonas-type_ThrB"/>
</dbReference>
<sequence>MDMDLPKLLAAFGSTPIGEPEVLAGGEDNLNLRTETDRGDVVVRRYLLSPAMRVGAELELVDYLARRGYPTPGPLSTVDGGFLVDDGAPVAVFPFVTGDVPAELTADLAAQTGELLARMHVLTAGWTDARIPEFDRVAALRHSAAEPPELAGTDTWTACVTDFLDRRHDALSDLSDLPTGPLHHDLHRQNLLVRDGEIVAVLDFDELNRGPLLIDLARTLFYLAVERPDRRLPVEAANAIVAGYQRARMLTPAERDLLPACFELVALADAAIFLRDNADEDWLSEVDECHSWQVYLANPDLEPLAGT</sequence>
<evidence type="ECO:0000313" key="4">
    <source>
        <dbReference type="Proteomes" id="UP000317043"/>
    </source>
</evidence>